<dbReference type="EMBL" id="AWVK01000037">
    <property type="protein sequence ID" value="ERK44315.1"/>
    <property type="molecule type" value="Genomic_DNA"/>
</dbReference>
<comment type="caution">
    <text evidence="1">The sequence shown here is derived from an EMBL/GenBank/DDBJ whole genome shotgun (WGS) entry which is preliminary data.</text>
</comment>
<dbReference type="AlphaFoldDB" id="U2P1K2"/>
<protein>
    <submittedName>
        <fullName evidence="1">Uncharacterized protein</fullName>
    </submittedName>
</protein>
<dbReference type="Proteomes" id="UP000016644">
    <property type="component" value="Unassembled WGS sequence"/>
</dbReference>
<accession>U2P1K2</accession>
<sequence length="42" mass="5100">MRSLTSYSRNYQDKGVNFEQSRPYDILIGLDIMWVLQRRDFS</sequence>
<evidence type="ECO:0000313" key="2">
    <source>
        <dbReference type="Proteomes" id="UP000016644"/>
    </source>
</evidence>
<proteinExistence type="predicted"/>
<name>U2P1K2_LEVBR</name>
<reference evidence="1 2" key="1">
    <citation type="submission" date="2013-06" db="EMBL/GenBank/DDBJ databases">
        <authorList>
            <person name="Weinstock G."/>
            <person name="Sodergren E."/>
            <person name="Lobos E.A."/>
            <person name="Fulton L."/>
            <person name="Fulton R."/>
            <person name="Courtney L."/>
            <person name="Fronick C."/>
            <person name="O'Laughlin M."/>
            <person name="Godfrey J."/>
            <person name="Wilson R.M."/>
            <person name="Miner T."/>
            <person name="Farmer C."/>
            <person name="Delehaunty K."/>
            <person name="Cordes M."/>
            <person name="Minx P."/>
            <person name="Tomlinson C."/>
            <person name="Chen J."/>
            <person name="Wollam A."/>
            <person name="Pepin K.H."/>
            <person name="Bhonagiri V."/>
            <person name="Zhang X."/>
            <person name="Warren W."/>
            <person name="Mitreva M."/>
            <person name="Mardis E.R."/>
            <person name="Wilson R.K."/>
        </authorList>
    </citation>
    <scope>NUCLEOTIDE SEQUENCE [LARGE SCALE GENOMIC DNA]</scope>
    <source>
        <strain evidence="1 2">ATCC 14869</strain>
    </source>
</reference>
<gene>
    <name evidence="1" type="ORF">HMPREF0495_00984</name>
</gene>
<evidence type="ECO:0000313" key="1">
    <source>
        <dbReference type="EMBL" id="ERK44315.1"/>
    </source>
</evidence>
<organism evidence="1 2">
    <name type="scientific">Levilactobacillus brevis ATCC 14869 = DSM 20054</name>
    <dbReference type="NCBI Taxonomy" id="649758"/>
    <lineage>
        <taxon>Bacteria</taxon>
        <taxon>Bacillati</taxon>
        <taxon>Bacillota</taxon>
        <taxon>Bacilli</taxon>
        <taxon>Lactobacillales</taxon>
        <taxon>Lactobacillaceae</taxon>
        <taxon>Levilactobacillus</taxon>
    </lineage>
</organism>
<dbReference type="HOGENOM" id="CLU_3253110_0_0_9"/>